<feature type="transmembrane region" description="Helical" evidence="1">
    <location>
        <begin position="6"/>
        <end position="25"/>
    </location>
</feature>
<reference evidence="2 3" key="1">
    <citation type="journal article" date="2010" name="J. Bacteriol.">
        <title>Genome sequences of Pelagibaca bermudensis HTCC2601T and Maritimibacter alkaliphilus HTCC2654T, the type strains of two marine Roseobacter genera.</title>
        <authorList>
            <person name="Thrash J.C."/>
            <person name="Cho J.C."/>
            <person name="Ferriera S."/>
            <person name="Johnson J."/>
            <person name="Vergin K.L."/>
            <person name="Giovannoni S.J."/>
        </authorList>
    </citation>
    <scope>NUCLEOTIDE SEQUENCE [LARGE SCALE GENOMIC DNA]</scope>
    <source>
        <strain evidence="2 3">HTCC2654</strain>
    </source>
</reference>
<sequence length="93" mass="10217">MSITGSAVLLVVIWFMTLFIVLPIIMRTQAEDGDVVPGTHEGAPSNFRLGRTMLMTTLFAVPIWIGVVAIILSGIVTVDMLDWNNYLGERVPN</sequence>
<dbReference type="InterPro" id="IPR009935">
    <property type="entry name" value="DUF1467"/>
</dbReference>
<name>A3VF16_9RHOB</name>
<feature type="transmembrane region" description="Helical" evidence="1">
    <location>
        <begin position="58"/>
        <end position="78"/>
    </location>
</feature>
<evidence type="ECO:0000313" key="2">
    <source>
        <dbReference type="EMBL" id="EAQ12931.1"/>
    </source>
</evidence>
<accession>A3VF16</accession>
<keyword evidence="3" id="KW-1185">Reference proteome</keyword>
<proteinExistence type="predicted"/>
<keyword evidence="1" id="KW-0472">Membrane</keyword>
<dbReference type="HOGENOM" id="CLU_160698_2_0_5"/>
<dbReference type="OrthoDB" id="9804637at2"/>
<dbReference type="STRING" id="314271.RB2654_10553"/>
<dbReference type="Proteomes" id="UP000002931">
    <property type="component" value="Unassembled WGS sequence"/>
</dbReference>
<comment type="caution">
    <text evidence="2">The sequence shown here is derived from an EMBL/GenBank/DDBJ whole genome shotgun (WGS) entry which is preliminary data.</text>
</comment>
<keyword evidence="1" id="KW-1133">Transmembrane helix</keyword>
<organism evidence="2 3">
    <name type="scientific">Maritimibacter alkaliphilus HTCC2654</name>
    <dbReference type="NCBI Taxonomy" id="314271"/>
    <lineage>
        <taxon>Bacteria</taxon>
        <taxon>Pseudomonadati</taxon>
        <taxon>Pseudomonadota</taxon>
        <taxon>Alphaproteobacteria</taxon>
        <taxon>Rhodobacterales</taxon>
        <taxon>Roseobacteraceae</taxon>
        <taxon>Maritimibacter</taxon>
    </lineage>
</organism>
<dbReference type="eggNOG" id="COG5454">
    <property type="taxonomic scope" value="Bacteria"/>
</dbReference>
<evidence type="ECO:0000313" key="3">
    <source>
        <dbReference type="Proteomes" id="UP000002931"/>
    </source>
</evidence>
<gene>
    <name evidence="2" type="ORF">RB2654_10553</name>
</gene>
<dbReference type="EMBL" id="AAMT01000006">
    <property type="protein sequence ID" value="EAQ12931.1"/>
    <property type="molecule type" value="Genomic_DNA"/>
</dbReference>
<keyword evidence="1" id="KW-0812">Transmembrane</keyword>
<protein>
    <submittedName>
        <fullName evidence="2">Uncharacterized protein</fullName>
    </submittedName>
</protein>
<evidence type="ECO:0000256" key="1">
    <source>
        <dbReference type="SAM" id="Phobius"/>
    </source>
</evidence>
<dbReference type="AlphaFoldDB" id="A3VF16"/>
<dbReference type="Pfam" id="PF07330">
    <property type="entry name" value="DUF1467"/>
    <property type="match status" value="1"/>
</dbReference>
<dbReference type="RefSeq" id="WP_008331320.1">
    <property type="nucleotide sequence ID" value="NZ_CH902578.1"/>
</dbReference>